<protein>
    <recommendedName>
        <fullName evidence="2">YCII-related domain-containing protein</fullName>
    </recommendedName>
</protein>
<evidence type="ECO:0000313" key="4">
    <source>
        <dbReference type="Proteomes" id="UP000391834"/>
    </source>
</evidence>
<organism evidence="3 4">
    <name type="scientific">Prolixibacter bellariivorans</name>
    <dbReference type="NCBI Taxonomy" id="314319"/>
    <lineage>
        <taxon>Bacteria</taxon>
        <taxon>Pseudomonadati</taxon>
        <taxon>Bacteroidota</taxon>
        <taxon>Bacteroidia</taxon>
        <taxon>Marinilabiliales</taxon>
        <taxon>Prolixibacteraceae</taxon>
        <taxon>Prolixibacter</taxon>
    </lineage>
</organism>
<dbReference type="PANTHER" id="PTHR37828">
    <property type="entry name" value="GSR2449 PROTEIN"/>
    <property type="match status" value="1"/>
</dbReference>
<accession>A0A5M4B1H9</accession>
<sequence>MFIVILTYKVAIEEVEKHLEAHVEYLKKQYEAGSFIASGRKVPRTGGVILSNTDSKEELENVLSQDPFNINDVADYEIIEFVPTMTSKELEFLKVTM</sequence>
<comment type="caution">
    <text evidence="3">The sequence shown here is derived from an EMBL/GenBank/DDBJ whole genome shotgun (WGS) entry which is preliminary data.</text>
</comment>
<dbReference type="SUPFAM" id="SSF54909">
    <property type="entry name" value="Dimeric alpha+beta barrel"/>
    <property type="match status" value="1"/>
</dbReference>
<feature type="domain" description="YCII-related" evidence="2">
    <location>
        <begin position="1"/>
        <end position="81"/>
    </location>
</feature>
<evidence type="ECO:0000259" key="2">
    <source>
        <dbReference type="Pfam" id="PF03795"/>
    </source>
</evidence>
<name>A0A5M4B1H9_9BACT</name>
<comment type="similarity">
    <text evidence="1">Belongs to the YciI family.</text>
</comment>
<dbReference type="InterPro" id="IPR005545">
    <property type="entry name" value="YCII"/>
</dbReference>
<dbReference type="Proteomes" id="UP000391834">
    <property type="component" value="Unassembled WGS sequence"/>
</dbReference>
<dbReference type="OrthoDB" id="9814407at2"/>
<dbReference type="EMBL" id="BLAX01000001">
    <property type="protein sequence ID" value="GET34012.1"/>
    <property type="molecule type" value="Genomic_DNA"/>
</dbReference>
<reference evidence="3 4" key="1">
    <citation type="submission" date="2019-10" db="EMBL/GenBank/DDBJ databases">
        <title>Prolixibacter strains distinguished by the presence of nitrate reductase genes were adept at nitrate-dependent anaerobic corrosion of metallic iron and carbon steel.</title>
        <authorList>
            <person name="Iino T."/>
            <person name="Shono N."/>
            <person name="Ito K."/>
            <person name="Nakamura R."/>
            <person name="Sueoka K."/>
            <person name="Harayama S."/>
            <person name="Ohkuma M."/>
        </authorList>
    </citation>
    <scope>NUCLEOTIDE SEQUENCE [LARGE SCALE GENOMIC DNA]</scope>
    <source>
        <strain evidence="3 4">JCM 13498</strain>
    </source>
</reference>
<dbReference type="RefSeq" id="WP_025863886.1">
    <property type="nucleotide sequence ID" value="NZ_BLAX01000001.1"/>
</dbReference>
<evidence type="ECO:0000256" key="1">
    <source>
        <dbReference type="ARBA" id="ARBA00007689"/>
    </source>
</evidence>
<dbReference type="Pfam" id="PF03795">
    <property type="entry name" value="YCII"/>
    <property type="match status" value="1"/>
</dbReference>
<dbReference type="AlphaFoldDB" id="A0A5M4B1H9"/>
<dbReference type="Gene3D" id="3.30.70.1060">
    <property type="entry name" value="Dimeric alpha+beta barrel"/>
    <property type="match status" value="1"/>
</dbReference>
<keyword evidence="4" id="KW-1185">Reference proteome</keyword>
<dbReference type="PANTHER" id="PTHR37828:SF1">
    <property type="entry name" value="YCII-RELATED DOMAIN-CONTAINING PROTEIN"/>
    <property type="match status" value="1"/>
</dbReference>
<evidence type="ECO:0000313" key="3">
    <source>
        <dbReference type="EMBL" id="GET34012.1"/>
    </source>
</evidence>
<gene>
    <name evidence="3" type="ORF">PbJCM13498_28750</name>
</gene>
<proteinExistence type="inferred from homology"/>
<dbReference type="InterPro" id="IPR011008">
    <property type="entry name" value="Dimeric_a/b-barrel"/>
</dbReference>